<feature type="region of interest" description="Disordered" evidence="1">
    <location>
        <begin position="138"/>
        <end position="184"/>
    </location>
</feature>
<dbReference type="Proteomes" id="UP000193380">
    <property type="component" value="Unassembled WGS sequence"/>
</dbReference>
<dbReference type="GO" id="GO:0005737">
    <property type="term" value="C:cytoplasm"/>
    <property type="evidence" value="ECO:0007669"/>
    <property type="project" value="TreeGrafter"/>
</dbReference>
<protein>
    <submittedName>
        <fullName evidence="2">Uncharacterized protein</fullName>
    </submittedName>
</protein>
<reference evidence="2" key="1">
    <citation type="journal article" date="2014" name="Nat. Commun.">
        <title>The rainbow trout genome provides novel insights into evolution after whole-genome duplication in vertebrates.</title>
        <authorList>
            <person name="Berthelot C."/>
            <person name="Brunet F."/>
            <person name="Chalopin D."/>
            <person name="Juanchich A."/>
            <person name="Bernard M."/>
            <person name="Noel B."/>
            <person name="Bento P."/>
            <person name="Da Silva C."/>
            <person name="Labadie K."/>
            <person name="Alberti A."/>
            <person name="Aury J.M."/>
            <person name="Louis A."/>
            <person name="Dehais P."/>
            <person name="Bardou P."/>
            <person name="Montfort J."/>
            <person name="Klopp C."/>
            <person name="Cabau C."/>
            <person name="Gaspin C."/>
            <person name="Thorgaard G.H."/>
            <person name="Boussaha M."/>
            <person name="Quillet E."/>
            <person name="Guyomard R."/>
            <person name="Galiana D."/>
            <person name="Bobe J."/>
            <person name="Volff J.N."/>
            <person name="Genet C."/>
            <person name="Wincker P."/>
            <person name="Jaillon O."/>
            <person name="Roest Crollius H."/>
            <person name="Guiguen Y."/>
        </authorList>
    </citation>
    <scope>NUCLEOTIDE SEQUENCE [LARGE SCALE GENOMIC DNA]</scope>
</reference>
<sequence length="225" mass="25074">MLFPCCLIYRLSFPSGRSAAPRVLERYKARSQEQASLNRGLSRSMGSLPIQDLLRGEGALPGPYPPSDYHPGSESSADLALYLEPQQRGRPVELDRRSLPYRGDSTAQHKKNWASSVDLAHIDPDMLRFGALEDARRGSSALSTRSGGRHKSASRVYRDRDGENRYSDFGGLETPRTKAHHHSPLSVSSALTSAYDRIKEKQRKLQVLRQAMDGETFFSLVLMVG</sequence>
<evidence type="ECO:0000256" key="1">
    <source>
        <dbReference type="SAM" id="MobiDB-lite"/>
    </source>
</evidence>
<proteinExistence type="predicted"/>
<dbReference type="GO" id="GO:0036312">
    <property type="term" value="F:phosphatidylinositol 3-kinase regulatory subunit binding"/>
    <property type="evidence" value="ECO:0007669"/>
    <property type="project" value="TreeGrafter"/>
</dbReference>
<dbReference type="STRING" id="8022.A0A060YY21"/>
<evidence type="ECO:0000313" key="3">
    <source>
        <dbReference type="Proteomes" id="UP000193380"/>
    </source>
</evidence>
<feature type="region of interest" description="Disordered" evidence="1">
    <location>
        <begin position="54"/>
        <end position="75"/>
    </location>
</feature>
<dbReference type="PaxDb" id="8022-A0A060YY21"/>
<dbReference type="GO" id="GO:0004725">
    <property type="term" value="F:protein tyrosine phosphatase activity"/>
    <property type="evidence" value="ECO:0007669"/>
    <property type="project" value="TreeGrafter"/>
</dbReference>
<dbReference type="InterPro" id="IPR052074">
    <property type="entry name" value="NonRcpt_TyrProt_Phosphatase"/>
</dbReference>
<gene>
    <name evidence="2" type="ORF">GSONMT00050095001</name>
</gene>
<dbReference type="AlphaFoldDB" id="A0A060YY21"/>
<evidence type="ECO:0000313" key="2">
    <source>
        <dbReference type="EMBL" id="CDQ96738.1"/>
    </source>
</evidence>
<reference evidence="2" key="2">
    <citation type="submission" date="2014-03" db="EMBL/GenBank/DDBJ databases">
        <authorList>
            <person name="Genoscope - CEA"/>
        </authorList>
    </citation>
    <scope>NUCLEOTIDE SEQUENCE</scope>
</reference>
<organism evidence="2 3">
    <name type="scientific">Oncorhynchus mykiss</name>
    <name type="common">Rainbow trout</name>
    <name type="synonym">Salmo gairdneri</name>
    <dbReference type="NCBI Taxonomy" id="8022"/>
    <lineage>
        <taxon>Eukaryota</taxon>
        <taxon>Metazoa</taxon>
        <taxon>Chordata</taxon>
        <taxon>Craniata</taxon>
        <taxon>Vertebrata</taxon>
        <taxon>Euteleostomi</taxon>
        <taxon>Actinopterygii</taxon>
        <taxon>Neopterygii</taxon>
        <taxon>Teleostei</taxon>
        <taxon>Protacanthopterygii</taxon>
        <taxon>Salmoniformes</taxon>
        <taxon>Salmonidae</taxon>
        <taxon>Salmoninae</taxon>
        <taxon>Oncorhynchus</taxon>
    </lineage>
</organism>
<dbReference type="EMBL" id="FR927046">
    <property type="protein sequence ID" value="CDQ96738.1"/>
    <property type="molecule type" value="Genomic_DNA"/>
</dbReference>
<accession>A0A060YY21</accession>
<feature type="compositionally biased region" description="Basic and acidic residues" evidence="1">
    <location>
        <begin position="156"/>
        <end position="166"/>
    </location>
</feature>
<dbReference type="PANTHER" id="PTHR46900:SF1">
    <property type="entry name" value="TYROSINE-PROTEIN PHOSPHATASE NON-RECEPTOR TYPE 13"/>
    <property type="match status" value="1"/>
</dbReference>
<dbReference type="PANTHER" id="PTHR46900">
    <property type="entry name" value="TYROSINE-PROTEIN PHOSPHATASE NON-RECEPTOR TYPE 13"/>
    <property type="match status" value="1"/>
</dbReference>
<name>A0A060YY21_ONCMY</name>
<dbReference type="GO" id="GO:0005634">
    <property type="term" value="C:nucleus"/>
    <property type="evidence" value="ECO:0007669"/>
    <property type="project" value="TreeGrafter"/>
</dbReference>